<evidence type="ECO:0000256" key="7">
    <source>
        <dbReference type="ARBA" id="ARBA00022786"/>
    </source>
</evidence>
<dbReference type="SUPFAM" id="SSF57850">
    <property type="entry name" value="RING/U-box"/>
    <property type="match status" value="1"/>
</dbReference>
<evidence type="ECO:0000256" key="8">
    <source>
        <dbReference type="ARBA" id="ARBA00022833"/>
    </source>
</evidence>
<keyword evidence="7" id="KW-0833">Ubl conjugation pathway</keyword>
<keyword evidence="8" id="KW-0862">Zinc</keyword>
<keyword evidence="5 13" id="KW-0812">Transmembrane</keyword>
<dbReference type="PROSITE" id="PS50089">
    <property type="entry name" value="ZF_RING_2"/>
    <property type="match status" value="1"/>
</dbReference>
<evidence type="ECO:0000313" key="16">
    <source>
        <dbReference type="Proteomes" id="UP001227230"/>
    </source>
</evidence>
<feature type="transmembrane region" description="Helical" evidence="13">
    <location>
        <begin position="12"/>
        <end position="40"/>
    </location>
</feature>
<dbReference type="EC" id="2.3.2.27" evidence="3"/>
<evidence type="ECO:0000256" key="6">
    <source>
        <dbReference type="ARBA" id="ARBA00022723"/>
    </source>
</evidence>
<organism evidence="15 16">
    <name type="scientific">Vitis vinifera</name>
    <name type="common">Grape</name>
    <dbReference type="NCBI Taxonomy" id="29760"/>
    <lineage>
        <taxon>Eukaryota</taxon>
        <taxon>Viridiplantae</taxon>
        <taxon>Streptophyta</taxon>
        <taxon>Embryophyta</taxon>
        <taxon>Tracheophyta</taxon>
        <taxon>Spermatophyta</taxon>
        <taxon>Magnoliopsida</taxon>
        <taxon>eudicotyledons</taxon>
        <taxon>Gunneridae</taxon>
        <taxon>Pentapetalae</taxon>
        <taxon>rosids</taxon>
        <taxon>Vitales</taxon>
        <taxon>Vitaceae</taxon>
        <taxon>Viteae</taxon>
        <taxon>Vitis</taxon>
    </lineage>
</organism>
<comment type="catalytic activity">
    <reaction evidence="1">
        <text>S-ubiquitinyl-[E2 ubiquitin-conjugating enzyme]-L-cysteine + [acceptor protein]-L-lysine = [E2 ubiquitin-conjugating enzyme]-L-cysteine + N(6)-ubiquitinyl-[acceptor protein]-L-lysine.</text>
        <dbReference type="EC" id="2.3.2.27"/>
    </reaction>
</comment>
<proteinExistence type="inferred from homology"/>
<evidence type="ECO:0000256" key="9">
    <source>
        <dbReference type="ARBA" id="ARBA00022989"/>
    </source>
</evidence>
<keyword evidence="12" id="KW-0863">Zinc-finger</keyword>
<evidence type="ECO:0000256" key="1">
    <source>
        <dbReference type="ARBA" id="ARBA00000900"/>
    </source>
</evidence>
<evidence type="ECO:0000256" key="10">
    <source>
        <dbReference type="ARBA" id="ARBA00023136"/>
    </source>
</evidence>
<dbReference type="InterPro" id="IPR044602">
    <property type="entry name" value="ATL10/ATL72-79-like"/>
</dbReference>
<keyword evidence="10 13" id="KW-0472">Membrane</keyword>
<dbReference type="SMART" id="SM00184">
    <property type="entry name" value="RING"/>
    <property type="match status" value="1"/>
</dbReference>
<evidence type="ECO:0000256" key="4">
    <source>
        <dbReference type="ARBA" id="ARBA00022679"/>
    </source>
</evidence>
<dbReference type="PANTHER" id="PTHR46905">
    <property type="entry name" value="RING-H2 FINGER PROTEIN ATL78"/>
    <property type="match status" value="1"/>
</dbReference>
<dbReference type="InterPro" id="IPR001841">
    <property type="entry name" value="Znf_RING"/>
</dbReference>
<feature type="transmembrane region" description="Helical" evidence="13">
    <location>
        <begin position="82"/>
        <end position="101"/>
    </location>
</feature>
<evidence type="ECO:0000256" key="5">
    <source>
        <dbReference type="ARBA" id="ARBA00022692"/>
    </source>
</evidence>
<keyword evidence="16" id="KW-1185">Reference proteome</keyword>
<dbReference type="PANTHER" id="PTHR46905:SF22">
    <property type="entry name" value="RING-TYPE E3 UBIQUITIN TRANSFERASE"/>
    <property type="match status" value="1"/>
</dbReference>
<reference evidence="15 16" key="1">
    <citation type="journal article" date="2023" name="Hortic Res">
        <title>The complete reference genome for grapevine (Vitis vinifera L.) genetics and breeding.</title>
        <authorList>
            <person name="Shi X."/>
            <person name="Cao S."/>
            <person name="Wang X."/>
            <person name="Huang S."/>
            <person name="Wang Y."/>
            <person name="Liu Z."/>
            <person name="Liu W."/>
            <person name="Leng X."/>
            <person name="Peng Y."/>
            <person name="Wang N."/>
            <person name="Wang Y."/>
            <person name="Ma Z."/>
            <person name="Xu X."/>
            <person name="Zhang F."/>
            <person name="Xue H."/>
            <person name="Zhong H."/>
            <person name="Wang Y."/>
            <person name="Zhang K."/>
            <person name="Velt A."/>
            <person name="Avia K."/>
            <person name="Holtgrawe D."/>
            <person name="Grimplet J."/>
            <person name="Matus J.T."/>
            <person name="Ware D."/>
            <person name="Wu X."/>
            <person name="Wang H."/>
            <person name="Liu C."/>
            <person name="Fang Y."/>
            <person name="Rustenholz C."/>
            <person name="Cheng Z."/>
            <person name="Xiao H."/>
            <person name="Zhou Y."/>
        </authorList>
    </citation>
    <scope>NUCLEOTIDE SEQUENCE [LARGE SCALE GENOMIC DNA]</scope>
    <source>
        <strain evidence="16">cv. Pinot noir / PN40024</strain>
        <tissue evidence="15">Leaf</tissue>
    </source>
</reference>
<comment type="subcellular location">
    <subcellularLocation>
        <location evidence="2">Membrane</location>
        <topology evidence="2">Single-pass membrane protein</topology>
    </subcellularLocation>
</comment>
<evidence type="ECO:0000259" key="14">
    <source>
        <dbReference type="PROSITE" id="PS50089"/>
    </source>
</evidence>
<evidence type="ECO:0000256" key="2">
    <source>
        <dbReference type="ARBA" id="ARBA00004167"/>
    </source>
</evidence>
<evidence type="ECO:0000256" key="12">
    <source>
        <dbReference type="PROSITE-ProRule" id="PRU00175"/>
    </source>
</evidence>
<protein>
    <recommendedName>
        <fullName evidence="3">RING-type E3 ubiquitin transferase</fullName>
        <ecNumber evidence="3">2.3.2.27</ecNumber>
    </recommendedName>
</protein>
<evidence type="ECO:0000256" key="11">
    <source>
        <dbReference type="ARBA" id="ARBA00024209"/>
    </source>
</evidence>
<comment type="similarity">
    <text evidence="11">Belongs to the RING-type zinc finger family. ATL subfamily.</text>
</comment>
<evidence type="ECO:0000256" key="3">
    <source>
        <dbReference type="ARBA" id="ARBA00012483"/>
    </source>
</evidence>
<keyword evidence="4" id="KW-0808">Transferase</keyword>
<dbReference type="Gene3D" id="3.30.40.10">
    <property type="entry name" value="Zinc/RING finger domain, C3HC4 (zinc finger)"/>
    <property type="match status" value="1"/>
</dbReference>
<accession>A0ABY9BBL3</accession>
<keyword evidence="9 13" id="KW-1133">Transmembrane helix</keyword>
<evidence type="ECO:0000256" key="13">
    <source>
        <dbReference type="SAM" id="Phobius"/>
    </source>
</evidence>
<dbReference type="InterPro" id="IPR013083">
    <property type="entry name" value="Znf_RING/FYVE/PHD"/>
</dbReference>
<dbReference type="EMBL" id="CP126648">
    <property type="protein sequence ID" value="WJZ80172.1"/>
    <property type="molecule type" value="Genomic_DNA"/>
</dbReference>
<dbReference type="CDD" id="cd16461">
    <property type="entry name" value="RING-H2_EL5-like"/>
    <property type="match status" value="1"/>
</dbReference>
<keyword evidence="6" id="KW-0479">Metal-binding</keyword>
<sequence length="217" mass="23496">MTPFSHHLTATLHSYLLVFSLCVLCLPLSAFSVSVFLLTFPSLLITSQLSASHAMSEALPPSPTPSSTPPPLQPHEAATLDFNLVVIVAAMVCFLVCALGLNSTLQCVVRCTRLALTEPVQWAASRRLNSGLKKKDMVALPTSTYSNSGSPSRSSGCVICLADFSDGEKIRVLPKCNHWFHVLCIDKWLLAHSSCPTCRNQLKSNDSLPSLETLITL</sequence>
<dbReference type="Pfam" id="PF13639">
    <property type="entry name" value="zf-RING_2"/>
    <property type="match status" value="1"/>
</dbReference>
<evidence type="ECO:0000313" key="15">
    <source>
        <dbReference type="EMBL" id="WJZ80172.1"/>
    </source>
</evidence>
<name>A0ABY9BBL3_VITVI</name>
<gene>
    <name evidence="15" type="ORF">VitviT2T_000109</name>
</gene>
<dbReference type="Proteomes" id="UP001227230">
    <property type="component" value="Chromosome 1"/>
</dbReference>
<feature type="domain" description="RING-type" evidence="14">
    <location>
        <begin position="157"/>
        <end position="199"/>
    </location>
</feature>